<proteinExistence type="predicted"/>
<reference evidence="6" key="1">
    <citation type="submission" date="2020-05" db="EMBL/GenBank/DDBJ databases">
        <title>Phylogenomic resolution of chytrid fungi.</title>
        <authorList>
            <person name="Stajich J.E."/>
            <person name="Amses K."/>
            <person name="Simmons R."/>
            <person name="Seto K."/>
            <person name="Myers J."/>
            <person name="Bonds A."/>
            <person name="Quandt C.A."/>
            <person name="Barry K."/>
            <person name="Liu P."/>
            <person name="Grigoriev I."/>
            <person name="Longcore J.E."/>
            <person name="James T.Y."/>
        </authorList>
    </citation>
    <scope>NUCLEOTIDE SEQUENCE</scope>
    <source>
        <strain evidence="6">JEL0379</strain>
    </source>
</reference>
<feature type="compositionally biased region" description="Basic and acidic residues" evidence="4">
    <location>
        <begin position="242"/>
        <end position="252"/>
    </location>
</feature>
<keyword evidence="2" id="KW-0862">Zinc</keyword>
<dbReference type="GO" id="GO:0003684">
    <property type="term" value="F:damaged DNA binding"/>
    <property type="evidence" value="ECO:0007669"/>
    <property type="project" value="InterPro"/>
</dbReference>
<dbReference type="InterPro" id="IPR037129">
    <property type="entry name" value="XPA_sf"/>
</dbReference>
<sequence>MSDITIQQDLAARVVEQNRNAAKARIVQQRPNVGDAPFAADEAKPTAMARKRKAIDLTYCEYNLSTMKDSKGGFLHEDVEQPDAKKQKEERKPIYEPTIDLILENNPQCETCKSIDVDPKYILHFNVNVCRACIEAHPDKYSLLTKTECREDYLLTDSELRDTKQLPHWERPNPHKSTYSNMLLYLRMQAEKFAWNKWGGPEQLDAEFERRANEKKERKEKKYKLKMNELRKKTRTSTWARKTGEPHVHEYGESVQEPDSDECTRVCTTCGATDTYEAF</sequence>
<keyword evidence="7" id="KW-1185">Reference proteome</keyword>
<comment type="caution">
    <text evidence="6">The sequence shown here is derived from an EMBL/GenBank/DDBJ whole genome shotgun (WGS) entry which is preliminary data.</text>
</comment>
<dbReference type="InterPro" id="IPR022656">
    <property type="entry name" value="XPA_C"/>
</dbReference>
<dbReference type="AlphaFoldDB" id="A0AAD5THX3"/>
<dbReference type="NCBIfam" id="TIGR00598">
    <property type="entry name" value="rad14"/>
    <property type="match status" value="1"/>
</dbReference>
<dbReference type="InterPro" id="IPR009061">
    <property type="entry name" value="DNA-bd_dom_put_sf"/>
</dbReference>
<dbReference type="GO" id="GO:0000715">
    <property type="term" value="P:nucleotide-excision repair, DNA damage recognition"/>
    <property type="evidence" value="ECO:0007669"/>
    <property type="project" value="TreeGrafter"/>
</dbReference>
<dbReference type="PANTHER" id="PTHR10142:SF0">
    <property type="entry name" value="DNA REPAIR PROTEIN COMPLEMENTING XP-A CELLS"/>
    <property type="match status" value="1"/>
</dbReference>
<evidence type="ECO:0000256" key="1">
    <source>
        <dbReference type="ARBA" id="ARBA00004123"/>
    </source>
</evidence>
<comment type="subcellular location">
    <subcellularLocation>
        <location evidence="1">Nucleus</location>
    </subcellularLocation>
</comment>
<dbReference type="Pfam" id="PF05181">
    <property type="entry name" value="XPA_C"/>
    <property type="match status" value="1"/>
</dbReference>
<dbReference type="GO" id="GO:0070914">
    <property type="term" value="P:UV-damage excision repair"/>
    <property type="evidence" value="ECO:0007669"/>
    <property type="project" value="TreeGrafter"/>
</dbReference>
<accession>A0AAD5THX3</accession>
<dbReference type="GO" id="GO:1901255">
    <property type="term" value="P:nucleotide-excision repair involved in interstrand cross-link repair"/>
    <property type="evidence" value="ECO:0007669"/>
    <property type="project" value="TreeGrafter"/>
</dbReference>
<feature type="region of interest" description="Disordered" evidence="4">
    <location>
        <begin position="234"/>
        <end position="258"/>
    </location>
</feature>
<organism evidence="6 7">
    <name type="scientific">Geranomyces variabilis</name>
    <dbReference type="NCBI Taxonomy" id="109894"/>
    <lineage>
        <taxon>Eukaryota</taxon>
        <taxon>Fungi</taxon>
        <taxon>Fungi incertae sedis</taxon>
        <taxon>Chytridiomycota</taxon>
        <taxon>Chytridiomycota incertae sedis</taxon>
        <taxon>Chytridiomycetes</taxon>
        <taxon>Spizellomycetales</taxon>
        <taxon>Powellomycetaceae</taxon>
        <taxon>Geranomyces</taxon>
    </lineage>
</organism>
<keyword evidence="3" id="KW-0539">Nucleus</keyword>
<evidence type="ECO:0000313" key="6">
    <source>
        <dbReference type="EMBL" id="KAJ3176507.1"/>
    </source>
</evidence>
<evidence type="ECO:0000313" key="7">
    <source>
        <dbReference type="Proteomes" id="UP001212152"/>
    </source>
</evidence>
<dbReference type="InterPro" id="IPR000465">
    <property type="entry name" value="XPA/RAD14"/>
</dbReference>
<dbReference type="Proteomes" id="UP001212152">
    <property type="component" value="Unassembled WGS sequence"/>
</dbReference>
<dbReference type="SUPFAM" id="SSF46955">
    <property type="entry name" value="Putative DNA-binding domain"/>
    <property type="match status" value="1"/>
</dbReference>
<dbReference type="Gene3D" id="3.90.530.10">
    <property type="entry name" value="XPA C-terminal domain"/>
    <property type="match status" value="1"/>
</dbReference>
<dbReference type="EMBL" id="JADGJQ010000040">
    <property type="protein sequence ID" value="KAJ3176507.1"/>
    <property type="molecule type" value="Genomic_DNA"/>
</dbReference>
<dbReference type="CDD" id="cd21077">
    <property type="entry name" value="DBD_Rad14"/>
    <property type="match status" value="1"/>
</dbReference>
<feature type="domain" description="XPA C-terminal" evidence="5">
    <location>
        <begin position="140"/>
        <end position="189"/>
    </location>
</feature>
<dbReference type="PANTHER" id="PTHR10142">
    <property type="entry name" value="DNA REPAIR PROTEIN COMPLEMENTING XP-A CELLS"/>
    <property type="match status" value="1"/>
</dbReference>
<dbReference type="GO" id="GO:0006284">
    <property type="term" value="P:base-excision repair"/>
    <property type="evidence" value="ECO:0007669"/>
    <property type="project" value="TreeGrafter"/>
</dbReference>
<gene>
    <name evidence="6" type="ORF">HDU87_005201</name>
</gene>
<evidence type="ECO:0000256" key="3">
    <source>
        <dbReference type="ARBA" id="ARBA00023242"/>
    </source>
</evidence>
<evidence type="ECO:0000259" key="5">
    <source>
        <dbReference type="Pfam" id="PF05181"/>
    </source>
</evidence>
<protein>
    <recommendedName>
        <fullName evidence="5">XPA C-terminal domain-containing protein</fullName>
    </recommendedName>
</protein>
<name>A0AAD5THX3_9FUNG</name>
<evidence type="ECO:0000256" key="2">
    <source>
        <dbReference type="ARBA" id="ARBA00022833"/>
    </source>
</evidence>
<evidence type="ECO:0000256" key="4">
    <source>
        <dbReference type="SAM" id="MobiDB-lite"/>
    </source>
</evidence>
<dbReference type="GO" id="GO:0000110">
    <property type="term" value="C:nucleotide-excision repair factor 1 complex"/>
    <property type="evidence" value="ECO:0007669"/>
    <property type="project" value="TreeGrafter"/>
</dbReference>